<reference evidence="3 4" key="1">
    <citation type="submission" date="2021-06" db="EMBL/GenBank/DDBJ databases">
        <title>Faecalicatena sp. nov. isolated from porcine feces.</title>
        <authorList>
            <person name="Oh B.S."/>
            <person name="Lee J.H."/>
        </authorList>
    </citation>
    <scope>NUCLEOTIDE SEQUENCE [LARGE SCALE GENOMIC DNA]</scope>
    <source>
        <strain evidence="3 4">AGMB00832</strain>
    </source>
</reference>
<dbReference type="EMBL" id="JABACJ020000020">
    <property type="protein sequence ID" value="MBU3877617.1"/>
    <property type="molecule type" value="Genomic_DNA"/>
</dbReference>
<feature type="domain" description="PrcB C-terminal" evidence="2">
    <location>
        <begin position="92"/>
        <end position="149"/>
    </location>
</feature>
<dbReference type="InterPro" id="IPR025748">
    <property type="entry name" value="PrcB_C_dom"/>
</dbReference>
<organism evidence="3 4">
    <name type="scientific">Faecalicatena faecalis</name>
    <dbReference type="NCBI Taxonomy" id="2726362"/>
    <lineage>
        <taxon>Bacteria</taxon>
        <taxon>Bacillati</taxon>
        <taxon>Bacillota</taxon>
        <taxon>Clostridia</taxon>
        <taxon>Lachnospirales</taxon>
        <taxon>Lachnospiraceae</taxon>
        <taxon>Faecalicatena</taxon>
    </lineage>
</organism>
<evidence type="ECO:0000313" key="3">
    <source>
        <dbReference type="EMBL" id="MBU3877617.1"/>
    </source>
</evidence>
<keyword evidence="3" id="KW-0378">Hydrolase</keyword>
<sequence length="158" mass="18184">MEYKSYRFWHPIIPVLGAGTIHRRCRYLVVLTGCLFMLVLSGCVSRPQKTEKLRDLKFTVMDKEKVPNELKTAILENRDMPFKLTYADQGYLYIAEGYGPQQKSGYSVEVTGLYETENAVYIHTNLLGPEKGEKTQDAVTYPYVVVKLEFIDKNVVFD</sequence>
<keyword evidence="1" id="KW-1133">Transmembrane helix</keyword>
<accession>A0ABS6D8U7</accession>
<dbReference type="GO" id="GO:0006508">
    <property type="term" value="P:proteolysis"/>
    <property type="evidence" value="ECO:0007669"/>
    <property type="project" value="UniProtKB-KW"/>
</dbReference>
<dbReference type="Pfam" id="PF14343">
    <property type="entry name" value="PrcB_C"/>
    <property type="match status" value="1"/>
</dbReference>
<comment type="caution">
    <text evidence="3">The sequence shown here is derived from an EMBL/GenBank/DDBJ whole genome shotgun (WGS) entry which is preliminary data.</text>
</comment>
<protein>
    <submittedName>
        <fullName evidence="3">Protease complex subunit PrcB family protein</fullName>
    </submittedName>
</protein>
<evidence type="ECO:0000256" key="1">
    <source>
        <dbReference type="SAM" id="Phobius"/>
    </source>
</evidence>
<evidence type="ECO:0000313" key="4">
    <source>
        <dbReference type="Proteomes" id="UP000723714"/>
    </source>
</evidence>
<keyword evidence="1" id="KW-0812">Transmembrane</keyword>
<name>A0ABS6D8U7_9FIRM</name>
<keyword evidence="4" id="KW-1185">Reference proteome</keyword>
<keyword evidence="1" id="KW-0472">Membrane</keyword>
<evidence type="ECO:0000259" key="2">
    <source>
        <dbReference type="Pfam" id="PF14343"/>
    </source>
</evidence>
<gene>
    <name evidence="3" type="ORF">HGO97_017580</name>
</gene>
<feature type="transmembrane region" description="Helical" evidence="1">
    <location>
        <begin position="27"/>
        <end position="44"/>
    </location>
</feature>
<proteinExistence type="predicted"/>
<dbReference type="RefSeq" id="WP_216244237.1">
    <property type="nucleotide sequence ID" value="NZ_JABACJ020000020.1"/>
</dbReference>
<keyword evidence="3" id="KW-0645">Protease</keyword>
<dbReference type="GO" id="GO:0008233">
    <property type="term" value="F:peptidase activity"/>
    <property type="evidence" value="ECO:0007669"/>
    <property type="project" value="UniProtKB-KW"/>
</dbReference>
<dbReference type="Proteomes" id="UP000723714">
    <property type="component" value="Unassembled WGS sequence"/>
</dbReference>